<evidence type="ECO:0000313" key="2">
    <source>
        <dbReference type="EMBL" id="KAG6013181.1"/>
    </source>
</evidence>
<organism evidence="2 3">
    <name type="scientific">Claviceps pusilla</name>
    <dbReference type="NCBI Taxonomy" id="123648"/>
    <lineage>
        <taxon>Eukaryota</taxon>
        <taxon>Fungi</taxon>
        <taxon>Dikarya</taxon>
        <taxon>Ascomycota</taxon>
        <taxon>Pezizomycotina</taxon>
        <taxon>Sordariomycetes</taxon>
        <taxon>Hypocreomycetidae</taxon>
        <taxon>Hypocreales</taxon>
        <taxon>Clavicipitaceae</taxon>
        <taxon>Claviceps</taxon>
    </lineage>
</organism>
<reference evidence="2" key="1">
    <citation type="journal article" date="2020" name="bioRxiv">
        <title>Whole genome comparisons of ergot fungi reveals the divergence and evolution of species within the genus Claviceps are the result of varying mechanisms driving genome evolution and host range expansion.</title>
        <authorList>
            <person name="Wyka S.A."/>
            <person name="Mondo S.J."/>
            <person name="Liu M."/>
            <person name="Dettman J."/>
            <person name="Nalam V."/>
            <person name="Broders K.D."/>
        </authorList>
    </citation>
    <scope>NUCLEOTIDE SEQUENCE</scope>
    <source>
        <strain evidence="2">CCC 602</strain>
    </source>
</reference>
<proteinExistence type="predicted"/>
<sequence length="239" mass="25380">MDGEFMSVRTWQGSIMVSTSLIPQSFDERTSCPNSGLRSNSHVSDDLPRSQHRSNAHMVMATPPPPAPPPVPDYWHHGTHAPAAAAAAAVGGDGGGGGGCGGNAFDFDGNFFSAPSSQYDSAVSGYMQPYSPVYTPRTDDDAASIPEAYQLLSPWDSVDAGISHHSSGHEWGDASFATDPGLIPAAECYCSAPVMKLPAPSGMLWRNDGNVQILRHEAPSLNQHPGLMQRPRTEYGPFV</sequence>
<feature type="compositionally biased region" description="Polar residues" evidence="1">
    <location>
        <begin position="31"/>
        <end position="42"/>
    </location>
</feature>
<gene>
    <name evidence="2" type="ORF">E4U43_007443</name>
</gene>
<dbReference type="AlphaFoldDB" id="A0A9P7SY38"/>
<accession>A0A9P7SY38</accession>
<evidence type="ECO:0000313" key="3">
    <source>
        <dbReference type="Proteomes" id="UP000748025"/>
    </source>
</evidence>
<dbReference type="Proteomes" id="UP000748025">
    <property type="component" value="Unassembled WGS sequence"/>
</dbReference>
<dbReference type="EMBL" id="SRPW01000631">
    <property type="protein sequence ID" value="KAG6013181.1"/>
    <property type="molecule type" value="Genomic_DNA"/>
</dbReference>
<keyword evidence="3" id="KW-1185">Reference proteome</keyword>
<evidence type="ECO:0000256" key="1">
    <source>
        <dbReference type="SAM" id="MobiDB-lite"/>
    </source>
</evidence>
<dbReference type="OrthoDB" id="4959331at2759"/>
<name>A0A9P7SY38_9HYPO</name>
<comment type="caution">
    <text evidence="2">The sequence shown here is derived from an EMBL/GenBank/DDBJ whole genome shotgun (WGS) entry which is preliminary data.</text>
</comment>
<protein>
    <submittedName>
        <fullName evidence="2">Uncharacterized protein</fullName>
    </submittedName>
</protein>
<feature type="region of interest" description="Disordered" evidence="1">
    <location>
        <begin position="26"/>
        <end position="51"/>
    </location>
</feature>